<organism evidence="5 6">
    <name type="scientific">Armatimonas rosea</name>
    <dbReference type="NCBI Taxonomy" id="685828"/>
    <lineage>
        <taxon>Bacteria</taxon>
        <taxon>Bacillati</taxon>
        <taxon>Armatimonadota</taxon>
        <taxon>Armatimonadia</taxon>
        <taxon>Armatimonadales</taxon>
        <taxon>Armatimonadaceae</taxon>
        <taxon>Armatimonas</taxon>
    </lineage>
</organism>
<dbReference type="PANTHER" id="PTHR12526:SF640">
    <property type="entry name" value="COLANIC ACID BIOSYNTHESIS GLYCOSYLTRANSFERASE WCAL-RELATED"/>
    <property type="match status" value="1"/>
</dbReference>
<keyword evidence="6" id="KW-1185">Reference proteome</keyword>
<comment type="similarity">
    <text evidence="1">Belongs to the glycosyltransferase group 1 family. Glycosyltransferase 4 subfamily.</text>
</comment>
<keyword evidence="3 5" id="KW-0808">Transferase</keyword>
<sequence>MSKTVVLVMPLGNARGGGEQMLLHLVREGRGLGIRWHVVFLEEGEMPEMIRALGVGVDVFEAGRMREVHKLLLTAQKIARVARREKADLILGWMGTAHLYGGPAARLAGIPAAWYQLDVPRNPGGIDKVAARIPARFILTLCKDGFEAQKKLAGSATVHLVYPGAELNRFDTTALPTVAEARTQLGLPLDRPVIGIVGRLQHWKGMHTLIGAMPKILERHPNALAVIVGGQHAFEPEYEGQLKHQIQQLGLENSVQMAGFQREVPLWMQAFDIFVHASQREPFGIVIVEAMALGKPVIAANEGGPTEIITPGVHGLLTPFDDAPALASAAVSLLDDPVMARELGEAAQRRAQDFSTQRYAQNLVKTVLGII</sequence>
<dbReference type="RefSeq" id="WP_221290373.1">
    <property type="nucleotide sequence ID" value="NZ_JACHGW010000007.1"/>
</dbReference>
<gene>
    <name evidence="5" type="ORF">HNQ39_005433</name>
</gene>
<proteinExistence type="inferred from homology"/>
<dbReference type="InterPro" id="IPR001296">
    <property type="entry name" value="Glyco_trans_1"/>
</dbReference>
<accession>A0A7W9W988</accession>
<protein>
    <submittedName>
        <fullName evidence="5">Glycosyltransferase involved in cell wall biosynthesis</fullName>
    </submittedName>
</protein>
<evidence type="ECO:0000256" key="3">
    <source>
        <dbReference type="ARBA" id="ARBA00022679"/>
    </source>
</evidence>
<dbReference type="GO" id="GO:0016757">
    <property type="term" value="F:glycosyltransferase activity"/>
    <property type="evidence" value="ECO:0007669"/>
    <property type="project" value="UniProtKB-KW"/>
</dbReference>
<dbReference type="AlphaFoldDB" id="A0A7W9W988"/>
<name>A0A7W9W988_ARMRO</name>
<comment type="caution">
    <text evidence="5">The sequence shown here is derived from an EMBL/GenBank/DDBJ whole genome shotgun (WGS) entry which is preliminary data.</text>
</comment>
<dbReference type="Pfam" id="PF00534">
    <property type="entry name" value="Glycos_transf_1"/>
    <property type="match status" value="1"/>
</dbReference>
<evidence type="ECO:0000259" key="4">
    <source>
        <dbReference type="Pfam" id="PF00534"/>
    </source>
</evidence>
<dbReference type="Gene3D" id="3.40.50.2000">
    <property type="entry name" value="Glycogen Phosphorylase B"/>
    <property type="match status" value="2"/>
</dbReference>
<feature type="domain" description="Glycosyl transferase family 1" evidence="4">
    <location>
        <begin position="180"/>
        <end position="349"/>
    </location>
</feature>
<evidence type="ECO:0000256" key="1">
    <source>
        <dbReference type="ARBA" id="ARBA00009481"/>
    </source>
</evidence>
<dbReference type="EMBL" id="JACHGW010000007">
    <property type="protein sequence ID" value="MBB6053598.1"/>
    <property type="molecule type" value="Genomic_DNA"/>
</dbReference>
<keyword evidence="2" id="KW-0328">Glycosyltransferase</keyword>
<dbReference type="CDD" id="cd03801">
    <property type="entry name" value="GT4_PimA-like"/>
    <property type="match status" value="1"/>
</dbReference>
<dbReference type="PANTHER" id="PTHR12526">
    <property type="entry name" value="GLYCOSYLTRANSFERASE"/>
    <property type="match status" value="1"/>
</dbReference>
<evidence type="ECO:0000313" key="6">
    <source>
        <dbReference type="Proteomes" id="UP000520814"/>
    </source>
</evidence>
<evidence type="ECO:0000256" key="2">
    <source>
        <dbReference type="ARBA" id="ARBA00022676"/>
    </source>
</evidence>
<dbReference type="Proteomes" id="UP000520814">
    <property type="component" value="Unassembled WGS sequence"/>
</dbReference>
<reference evidence="5 6" key="1">
    <citation type="submission" date="2020-08" db="EMBL/GenBank/DDBJ databases">
        <title>Genomic Encyclopedia of Type Strains, Phase IV (KMG-IV): sequencing the most valuable type-strain genomes for metagenomic binning, comparative biology and taxonomic classification.</title>
        <authorList>
            <person name="Goeker M."/>
        </authorList>
    </citation>
    <scope>NUCLEOTIDE SEQUENCE [LARGE SCALE GENOMIC DNA]</scope>
    <source>
        <strain evidence="5 6">DSM 23562</strain>
    </source>
</reference>
<evidence type="ECO:0000313" key="5">
    <source>
        <dbReference type="EMBL" id="MBB6053598.1"/>
    </source>
</evidence>
<dbReference type="SUPFAM" id="SSF53756">
    <property type="entry name" value="UDP-Glycosyltransferase/glycogen phosphorylase"/>
    <property type="match status" value="1"/>
</dbReference>